<sequence>MHDINNMPRNLVDSLTNTGATFPLRNTLGGSRGAIHGLTARSNIQGTENTIPSKLSKRNVHADAILDAIIEANTKVIAKALAKLKLDLCSDIHSKVKVVATGLLATNLEVIVPKISAKVDSETNTAINSKVELDTQSLVKNKIRQHAHSAIYTHCPHANDRCLRKHARDIVECVERAVQQDVLHLFVALKTNLMSHVRSKIAVVVQDLGVNLLVEQIHVQGFVDAKAELDLHFDMCSHVIVKGFHAEVKPHAVSSINSICRAR</sequence>
<comment type="caution">
    <text evidence="1">The sequence shown here is derived from an EMBL/GenBank/DDBJ whole genome shotgun (WGS) entry which is preliminary data.</text>
</comment>
<protein>
    <submittedName>
        <fullName evidence="1">Uncharacterized protein</fullName>
    </submittedName>
</protein>
<organism evidence="1 2">
    <name type="scientific">Linnemannia gamsii</name>
    <dbReference type="NCBI Taxonomy" id="64522"/>
    <lineage>
        <taxon>Eukaryota</taxon>
        <taxon>Fungi</taxon>
        <taxon>Fungi incertae sedis</taxon>
        <taxon>Mucoromycota</taxon>
        <taxon>Mortierellomycotina</taxon>
        <taxon>Mortierellomycetes</taxon>
        <taxon>Mortierellales</taxon>
        <taxon>Mortierellaceae</taxon>
        <taxon>Linnemannia</taxon>
    </lineage>
</organism>
<reference evidence="1" key="1">
    <citation type="journal article" date="2020" name="Fungal Divers.">
        <title>Resolving the Mortierellaceae phylogeny through synthesis of multi-gene phylogenetics and phylogenomics.</title>
        <authorList>
            <person name="Vandepol N."/>
            <person name="Liber J."/>
            <person name="Desiro A."/>
            <person name="Na H."/>
            <person name="Kennedy M."/>
            <person name="Barry K."/>
            <person name="Grigoriev I.V."/>
            <person name="Miller A.N."/>
            <person name="O'Donnell K."/>
            <person name="Stajich J.E."/>
            <person name="Bonito G."/>
        </authorList>
    </citation>
    <scope>NUCLEOTIDE SEQUENCE</scope>
    <source>
        <strain evidence="1">NVP60</strain>
    </source>
</reference>
<name>A0A9P6R3S6_9FUNG</name>
<dbReference type="Proteomes" id="UP000823405">
    <property type="component" value="Unassembled WGS sequence"/>
</dbReference>
<proteinExistence type="predicted"/>
<evidence type="ECO:0000313" key="1">
    <source>
        <dbReference type="EMBL" id="KAG0311869.1"/>
    </source>
</evidence>
<dbReference type="AlphaFoldDB" id="A0A9P6R3S6"/>
<dbReference type="EMBL" id="JAAAIN010000670">
    <property type="protein sequence ID" value="KAG0311869.1"/>
    <property type="molecule type" value="Genomic_DNA"/>
</dbReference>
<dbReference type="OrthoDB" id="2424660at2759"/>
<evidence type="ECO:0000313" key="2">
    <source>
        <dbReference type="Proteomes" id="UP000823405"/>
    </source>
</evidence>
<gene>
    <name evidence="1" type="ORF">BGZ97_011595</name>
</gene>
<accession>A0A9P6R3S6</accession>
<keyword evidence="2" id="KW-1185">Reference proteome</keyword>